<protein>
    <recommendedName>
        <fullName evidence="4">Abnormal spindle-like microcephaly-associated protein ASH domain-containing protein</fullName>
    </recommendedName>
</protein>
<evidence type="ECO:0000313" key="3">
    <source>
        <dbReference type="Proteomes" id="UP000277300"/>
    </source>
</evidence>
<dbReference type="PANTHER" id="PTHR46500:SF1">
    <property type="entry name" value="CILIA- AND FLAGELLA-ASSOCIATED PROTEIN 221"/>
    <property type="match status" value="1"/>
</dbReference>
<feature type="compositionally biased region" description="Low complexity" evidence="1">
    <location>
        <begin position="1"/>
        <end position="21"/>
    </location>
</feature>
<evidence type="ECO:0000256" key="1">
    <source>
        <dbReference type="SAM" id="MobiDB-lite"/>
    </source>
</evidence>
<feature type="compositionally biased region" description="Polar residues" evidence="1">
    <location>
        <begin position="290"/>
        <end position="300"/>
    </location>
</feature>
<proteinExistence type="predicted"/>
<evidence type="ECO:0000313" key="2">
    <source>
        <dbReference type="EMBL" id="RLN62786.1"/>
    </source>
</evidence>
<dbReference type="InterPro" id="IPR013783">
    <property type="entry name" value="Ig-like_fold"/>
</dbReference>
<feature type="region of interest" description="Disordered" evidence="1">
    <location>
        <begin position="614"/>
        <end position="634"/>
    </location>
</feature>
<feature type="compositionally biased region" description="Acidic residues" evidence="1">
    <location>
        <begin position="310"/>
        <end position="319"/>
    </location>
</feature>
<dbReference type="PANTHER" id="PTHR46500">
    <property type="entry name" value="CILIA- AND FLAGELLA-ASSOCIATED PROTEIN 221"/>
    <property type="match status" value="1"/>
</dbReference>
<reference evidence="2 3" key="1">
    <citation type="submission" date="2018-07" db="EMBL/GenBank/DDBJ databases">
        <title>Genome sequencing of oomycete isolates from Chile give support for New Zealand origin for Phytophthora kernoviae and make available the first Nothophytophthora sp. genome.</title>
        <authorList>
            <person name="Studholme D.J."/>
            <person name="Sanfuentes E."/>
            <person name="Panda P."/>
            <person name="Hill R."/>
            <person name="Sambles C."/>
            <person name="Grant M."/>
            <person name="Williams N.M."/>
            <person name="Mcdougal R.L."/>
        </authorList>
    </citation>
    <scope>NUCLEOTIDE SEQUENCE [LARGE SCALE GENOMIC DNA]</scope>
    <source>
        <strain evidence="2">Chile6</strain>
    </source>
</reference>
<dbReference type="EMBL" id="MBDO02000112">
    <property type="protein sequence ID" value="RLN62786.1"/>
    <property type="molecule type" value="Genomic_DNA"/>
</dbReference>
<evidence type="ECO:0008006" key="4">
    <source>
        <dbReference type="Google" id="ProtNLM"/>
    </source>
</evidence>
<dbReference type="GO" id="GO:0044458">
    <property type="term" value="P:motile cilium assembly"/>
    <property type="evidence" value="ECO:0007669"/>
    <property type="project" value="TreeGrafter"/>
</dbReference>
<dbReference type="Proteomes" id="UP000277300">
    <property type="component" value="Unassembled WGS sequence"/>
</dbReference>
<dbReference type="AlphaFoldDB" id="A0A3F2RRH2"/>
<organism evidence="2 3">
    <name type="scientific">Phytophthora kernoviae</name>
    <dbReference type="NCBI Taxonomy" id="325452"/>
    <lineage>
        <taxon>Eukaryota</taxon>
        <taxon>Sar</taxon>
        <taxon>Stramenopiles</taxon>
        <taxon>Oomycota</taxon>
        <taxon>Peronosporomycetes</taxon>
        <taxon>Peronosporales</taxon>
        <taxon>Peronosporaceae</taxon>
        <taxon>Phytophthora</taxon>
    </lineage>
</organism>
<feature type="region of interest" description="Disordered" evidence="1">
    <location>
        <begin position="257"/>
        <end position="326"/>
    </location>
</feature>
<accession>A0A3F2RRH2</accession>
<name>A0A3F2RRH2_9STRA</name>
<sequence>MMSPKSSSSPSRSAASPGASPRLRKPVTTPTTDQILYAQPASVHFGGFELERTTQQRIRVHNNSAKSVRLRYIFPTGKKGFRATFVSVDRPSFVSAGLSEEILVSFTPPAGFQYYYDCIQVRCEEVAYGSSTDVIRSGSTLIPLHAYPMVNEISFPTRMDFGVVPRGTCARRQVAITCSVPVEFEYELRVTKPHPAFTIFPLTGSISPRGEARIELEFRPTIYATANSELELHISQLGFVPRVCMLAGSSSSTAGDATVEVVEQKHRSPVSPPSEGKTRRQSETQKKASKASTPGNGANTRSRDTTQEEPQFDGDEEEKGLEKVRGVEIPRDLNSVTSVNFVLNQKPGKLKPKDLKKAIASNRALRQQQREEQEKLGTGNSGGDEAEDASTLSFRVLVREEEGYLQRVQVNNQVKDMFFQQELGEVAQAEKTLEFQSHKVHLGQRLFSSDQLAYLTRLRHSNSLALARQHREQLQTTFINVKYYPPNISDSQHKSIDDEQPLLLGELKTAVLPAHFVPAYTPDFKPYKNDLWARRQRVLRRLVRAVSTCILRLRAQKRLNRIRAWLDDAKTRAQVREKVALDWQRNAQASVSGISDTAKLVDSTQASQTLLQENGNARSKHGQSQHYLSSFPRVKENTAQKSREVIDLPPDWELKFNSFTFMELKPRDEALLMGHGSLPLPALPTYVPLEQGRELRQGAAGECGVVTSLILSSTSGSNISSPESANMMPSLLDLMSSDIFLRPQANIRPLVEVQTPRETEPSYILRSRRVFHSPPSTFSAWENEQIGLQSVSKAHDSASLCLIFRVVETYGTSQPQQYPPSQSVQKMFQVFLIVRVTMMQKVN</sequence>
<feature type="region of interest" description="Disordered" evidence="1">
    <location>
        <begin position="1"/>
        <end position="27"/>
    </location>
</feature>
<dbReference type="GO" id="GO:0003341">
    <property type="term" value="P:cilium movement"/>
    <property type="evidence" value="ECO:0007669"/>
    <property type="project" value="InterPro"/>
</dbReference>
<comment type="caution">
    <text evidence="2">The sequence shown here is derived from an EMBL/GenBank/DDBJ whole genome shotgun (WGS) entry which is preliminary data.</text>
</comment>
<dbReference type="InterPro" id="IPR029676">
    <property type="entry name" value="CFAP221"/>
</dbReference>
<dbReference type="Gene3D" id="2.60.40.10">
    <property type="entry name" value="Immunoglobulins"/>
    <property type="match status" value="1"/>
</dbReference>
<dbReference type="OrthoDB" id="5538672at2759"/>
<gene>
    <name evidence="2" type="ORF">BBP00_00004538</name>
</gene>
<feature type="compositionally biased region" description="Basic and acidic residues" evidence="1">
    <location>
        <begin position="276"/>
        <end position="286"/>
    </location>
</feature>
<dbReference type="GO" id="GO:0097729">
    <property type="term" value="C:9+2 motile cilium"/>
    <property type="evidence" value="ECO:0007669"/>
    <property type="project" value="TreeGrafter"/>
</dbReference>
<feature type="region of interest" description="Disordered" evidence="1">
    <location>
        <begin position="364"/>
        <end position="389"/>
    </location>
</feature>